<evidence type="ECO:0000256" key="2">
    <source>
        <dbReference type="ARBA" id="ARBA00008072"/>
    </source>
</evidence>
<dbReference type="InterPro" id="IPR020843">
    <property type="entry name" value="ER"/>
</dbReference>
<gene>
    <name evidence="8" type="ORF">FSARC_12001</name>
</gene>
<reference evidence="8" key="1">
    <citation type="journal article" date="2020" name="BMC Genomics">
        <title>Correction to: Identification and distribution of gene clusters required for synthesis of sphingolipid metabolism inhibitors in diverse species of the filamentous fungus Fusarium.</title>
        <authorList>
            <person name="Kim H.S."/>
            <person name="Lohmar J.M."/>
            <person name="Busman M."/>
            <person name="Brown D.W."/>
            <person name="Naumann T.A."/>
            <person name="Divon H.H."/>
            <person name="Lysoe E."/>
            <person name="Uhlig S."/>
            <person name="Proctor R.H."/>
        </authorList>
    </citation>
    <scope>NUCLEOTIDE SEQUENCE</scope>
    <source>
        <strain evidence="8">NRRL 20472</strain>
    </source>
</reference>
<keyword evidence="9" id="KW-1185">Reference proteome</keyword>
<evidence type="ECO:0000259" key="7">
    <source>
        <dbReference type="SMART" id="SM00829"/>
    </source>
</evidence>
<dbReference type="GO" id="GO:0008270">
    <property type="term" value="F:zinc ion binding"/>
    <property type="evidence" value="ECO:0007669"/>
    <property type="project" value="InterPro"/>
</dbReference>
<evidence type="ECO:0000313" key="8">
    <source>
        <dbReference type="EMBL" id="KAF4954825.1"/>
    </source>
</evidence>
<dbReference type="Pfam" id="PF08240">
    <property type="entry name" value="ADH_N"/>
    <property type="match status" value="1"/>
</dbReference>
<dbReference type="GO" id="GO:0016491">
    <property type="term" value="F:oxidoreductase activity"/>
    <property type="evidence" value="ECO:0007669"/>
    <property type="project" value="UniProtKB-KW"/>
</dbReference>
<protein>
    <recommendedName>
        <fullName evidence="7">Enoyl reductase (ER) domain-containing protein</fullName>
    </recommendedName>
</protein>
<dbReference type="Pfam" id="PF00107">
    <property type="entry name" value="ADH_zinc_N"/>
    <property type="match status" value="1"/>
</dbReference>
<feature type="domain" description="Enoyl reductase (ER)" evidence="7">
    <location>
        <begin position="13"/>
        <end position="370"/>
    </location>
</feature>
<dbReference type="SUPFAM" id="SSF51735">
    <property type="entry name" value="NAD(P)-binding Rossmann-fold domains"/>
    <property type="match status" value="1"/>
</dbReference>
<dbReference type="SMART" id="SM00829">
    <property type="entry name" value="PKS_ER"/>
    <property type="match status" value="1"/>
</dbReference>
<organism evidence="8 9">
    <name type="scientific">Fusarium sarcochroum</name>
    <dbReference type="NCBI Taxonomy" id="1208366"/>
    <lineage>
        <taxon>Eukaryota</taxon>
        <taxon>Fungi</taxon>
        <taxon>Dikarya</taxon>
        <taxon>Ascomycota</taxon>
        <taxon>Pezizomycotina</taxon>
        <taxon>Sordariomycetes</taxon>
        <taxon>Hypocreomycetidae</taxon>
        <taxon>Hypocreales</taxon>
        <taxon>Nectriaceae</taxon>
        <taxon>Fusarium</taxon>
        <taxon>Fusarium lateritium species complex</taxon>
    </lineage>
</organism>
<evidence type="ECO:0000256" key="5">
    <source>
        <dbReference type="ARBA" id="ARBA00023002"/>
    </source>
</evidence>
<dbReference type="PANTHER" id="PTHR43350">
    <property type="entry name" value="NAD-DEPENDENT ALCOHOL DEHYDROGENASE"/>
    <property type="match status" value="1"/>
</dbReference>
<evidence type="ECO:0000256" key="6">
    <source>
        <dbReference type="RuleBase" id="RU361277"/>
    </source>
</evidence>
<dbReference type="SUPFAM" id="SSF50129">
    <property type="entry name" value="GroES-like"/>
    <property type="match status" value="1"/>
</dbReference>
<dbReference type="EMBL" id="JABEXW010000799">
    <property type="protein sequence ID" value="KAF4954825.1"/>
    <property type="molecule type" value="Genomic_DNA"/>
</dbReference>
<dbReference type="PANTHER" id="PTHR43350:SF2">
    <property type="entry name" value="GROES-LIKE ZINC-BINDING ALCOHOL DEHYDROGENASE FAMILY PROTEIN"/>
    <property type="match status" value="1"/>
</dbReference>
<dbReference type="PROSITE" id="PS00059">
    <property type="entry name" value="ADH_ZINC"/>
    <property type="match status" value="1"/>
</dbReference>
<dbReference type="Gene3D" id="3.90.180.10">
    <property type="entry name" value="Medium-chain alcohol dehydrogenases, catalytic domain"/>
    <property type="match status" value="1"/>
</dbReference>
<dbReference type="AlphaFoldDB" id="A0A8H4TBC3"/>
<dbReference type="InterPro" id="IPR013149">
    <property type="entry name" value="ADH-like_C"/>
</dbReference>
<dbReference type="CDD" id="cd08278">
    <property type="entry name" value="benzyl_alcohol_DH"/>
    <property type="match status" value="1"/>
</dbReference>
<dbReference type="OrthoDB" id="1560166at2759"/>
<comment type="caution">
    <text evidence="8">The sequence shown here is derived from an EMBL/GenBank/DDBJ whole genome shotgun (WGS) entry which is preliminary data.</text>
</comment>
<keyword evidence="5" id="KW-0560">Oxidoreductase</keyword>
<dbReference type="InterPro" id="IPR013154">
    <property type="entry name" value="ADH-like_N"/>
</dbReference>
<dbReference type="InterPro" id="IPR036291">
    <property type="entry name" value="NAD(P)-bd_dom_sf"/>
</dbReference>
<evidence type="ECO:0000256" key="3">
    <source>
        <dbReference type="ARBA" id="ARBA00022723"/>
    </source>
</evidence>
<proteinExistence type="inferred from homology"/>
<evidence type="ECO:0000313" key="9">
    <source>
        <dbReference type="Proteomes" id="UP000622797"/>
    </source>
</evidence>
<keyword evidence="3 6" id="KW-0479">Metal-binding</keyword>
<dbReference type="InterPro" id="IPR002328">
    <property type="entry name" value="ADH_Zn_CS"/>
</dbReference>
<evidence type="ECO:0000256" key="4">
    <source>
        <dbReference type="ARBA" id="ARBA00022833"/>
    </source>
</evidence>
<dbReference type="Gene3D" id="3.40.50.720">
    <property type="entry name" value="NAD(P)-binding Rossmann-like Domain"/>
    <property type="match status" value="1"/>
</dbReference>
<evidence type="ECO:0000256" key="1">
    <source>
        <dbReference type="ARBA" id="ARBA00001947"/>
    </source>
</evidence>
<comment type="similarity">
    <text evidence="2 6">Belongs to the zinc-containing alcohol dehydrogenase family.</text>
</comment>
<dbReference type="Proteomes" id="UP000622797">
    <property type="component" value="Unassembled WGS sequence"/>
</dbReference>
<dbReference type="InterPro" id="IPR011032">
    <property type="entry name" value="GroES-like_sf"/>
</dbReference>
<dbReference type="FunFam" id="3.40.50.720:FF:000003">
    <property type="entry name" value="S-(hydroxymethyl)glutathione dehydrogenase"/>
    <property type="match status" value="1"/>
</dbReference>
<name>A0A8H4TBC3_9HYPO</name>
<keyword evidence="4 6" id="KW-0862">Zinc</keyword>
<accession>A0A8H4TBC3</accession>
<reference evidence="8" key="2">
    <citation type="submission" date="2020-05" db="EMBL/GenBank/DDBJ databases">
        <authorList>
            <person name="Kim H.-S."/>
            <person name="Proctor R.H."/>
            <person name="Brown D.W."/>
        </authorList>
    </citation>
    <scope>NUCLEOTIDE SEQUENCE</scope>
    <source>
        <strain evidence="8">NRRL 20472</strain>
    </source>
</reference>
<sequence>METKIIAAYEPQGNIPDFRIQQASLRAINSDELLIRIVATGVCHTDLIFSTWPADQIPYPKVLGHEGSGIVVRAGSNVTRARIGDSVLLSFQSCKSCHDCKEGHPSFCSKFTETNYGGEAAAYNVDGQDLRGSFFGQSSFAEMAIVKETSVVTVSSIIKTEEELKIFAPLGCGFQTGAGTVENVAQASESDILVVLGLGGVGLVSIMTAKLKRCKTIIGIDRLPDRLDLAKTLGATHVINTSEKDIDVRKEILTITGGQGSTITIDTTGNLDIIRTGMDFTGNRGQFIFIGVPPIDAMLDVHIIPFMQSGKIIRGTIEGDVTPSEYIPQMIKWYREGNFPIDKLVSFYKPDEFETALKDMKSGKTVKPVIIW</sequence>
<comment type="cofactor">
    <cofactor evidence="1 6">
        <name>Zn(2+)</name>
        <dbReference type="ChEBI" id="CHEBI:29105"/>
    </cofactor>
</comment>